<dbReference type="Pfam" id="PF11274">
    <property type="entry name" value="DUF3074"/>
    <property type="match status" value="1"/>
</dbReference>
<feature type="region of interest" description="Disordered" evidence="1">
    <location>
        <begin position="435"/>
        <end position="607"/>
    </location>
</feature>
<protein>
    <recommendedName>
        <fullName evidence="2">DUF3074 domain-containing protein</fullName>
    </recommendedName>
</protein>
<dbReference type="InterPro" id="IPR051213">
    <property type="entry name" value="START_lipid_transfer"/>
</dbReference>
<dbReference type="SUPFAM" id="SSF55961">
    <property type="entry name" value="Bet v1-like"/>
    <property type="match status" value="1"/>
</dbReference>
<proteinExistence type="predicted"/>
<dbReference type="InterPro" id="IPR024500">
    <property type="entry name" value="DUF3074"/>
</dbReference>
<feature type="region of interest" description="Disordered" evidence="1">
    <location>
        <begin position="629"/>
        <end position="655"/>
    </location>
</feature>
<comment type="caution">
    <text evidence="3">The sequence shown here is derived from an EMBL/GenBank/DDBJ whole genome shotgun (WGS) entry which is preliminary data.</text>
</comment>
<feature type="domain" description="DUF3074" evidence="2">
    <location>
        <begin position="121"/>
        <end position="348"/>
    </location>
</feature>
<dbReference type="AlphaFoldDB" id="A0A0F8XHC9"/>
<dbReference type="VEuPathDB" id="FungiDB:P175DRAFT_0436602"/>
<evidence type="ECO:0000259" key="2">
    <source>
        <dbReference type="Pfam" id="PF11274"/>
    </source>
</evidence>
<evidence type="ECO:0000313" key="3">
    <source>
        <dbReference type="EMBL" id="KKK22997.1"/>
    </source>
</evidence>
<dbReference type="Gene3D" id="3.30.530.20">
    <property type="match status" value="1"/>
</dbReference>
<gene>
    <name evidence="3" type="ORF">AOCH_000987</name>
</gene>
<feature type="region of interest" description="Disordered" evidence="1">
    <location>
        <begin position="59"/>
        <end position="81"/>
    </location>
</feature>
<reference evidence="3 4" key="1">
    <citation type="submission" date="2015-02" db="EMBL/GenBank/DDBJ databases">
        <title>Draft Genome Sequences of Two Closely-Related Aflatoxigenic Aspergillus Species Obtained from the Cote d'Ivoire.</title>
        <authorList>
            <person name="Moore G.G."/>
            <person name="Beltz S.B."/>
            <person name="Mack B.M."/>
        </authorList>
    </citation>
    <scope>NUCLEOTIDE SEQUENCE [LARGE SCALE GENOMIC DNA]</scope>
    <source>
        <strain evidence="3 4">SRRC1432</strain>
    </source>
</reference>
<dbReference type="PANTHER" id="PTHR19308:SF14">
    <property type="entry name" value="START DOMAIN-CONTAINING PROTEIN"/>
    <property type="match status" value="1"/>
</dbReference>
<dbReference type="Proteomes" id="UP000034947">
    <property type="component" value="Unassembled WGS sequence"/>
</dbReference>
<feature type="region of interest" description="Disordered" evidence="1">
    <location>
        <begin position="353"/>
        <end position="397"/>
    </location>
</feature>
<dbReference type="OrthoDB" id="5403181at2759"/>
<dbReference type="PANTHER" id="PTHR19308">
    <property type="entry name" value="PHOSPHATIDYLCHOLINE TRANSFER PROTEIN"/>
    <property type="match status" value="1"/>
</dbReference>
<feature type="compositionally biased region" description="Acidic residues" evidence="1">
    <location>
        <begin position="379"/>
        <end position="391"/>
    </location>
</feature>
<organism evidence="3 4">
    <name type="scientific">Aspergillus ochraceoroseus</name>
    <dbReference type="NCBI Taxonomy" id="138278"/>
    <lineage>
        <taxon>Eukaryota</taxon>
        <taxon>Fungi</taxon>
        <taxon>Dikarya</taxon>
        <taxon>Ascomycota</taxon>
        <taxon>Pezizomycotina</taxon>
        <taxon>Eurotiomycetes</taxon>
        <taxon>Eurotiomycetidae</taxon>
        <taxon>Eurotiales</taxon>
        <taxon>Aspergillaceae</taxon>
        <taxon>Aspergillus</taxon>
        <taxon>Aspergillus subgen. Nidulantes</taxon>
    </lineage>
</organism>
<evidence type="ECO:0000313" key="4">
    <source>
        <dbReference type="Proteomes" id="UP000034947"/>
    </source>
</evidence>
<feature type="compositionally biased region" description="Polar residues" evidence="1">
    <location>
        <begin position="474"/>
        <end position="485"/>
    </location>
</feature>
<sequence>MAALHEALKYLTRTSWDSVPTAPDELRIYINEISTQARLIIESVPEPPALDESAHHELNHTHAGGSSSHIKPSSARFGTADEPTLALQREWGKAIKIAGARDNPLSIPVYKLPGIDGNGHWFGRRSVHEGLPFDVWKSKLESEMMETLRMNQERVQEGKAPDQSVRGIGAERLVEEIVVYDDPDKDNAAKKVVVVLGRVFVFHVSAQFPRPTAPRDFATMIINWDDLHSHSPAESKHGKNRGRNWMMVSRPCQHPDVPSNHGYIRGEYESVEFIREIVVEGQDSGLSQNSSLNNGVDVAWDREADKYNPVEWIMVTRSDPGGNIPRWMVEKGTPRSICTDAVKFLDWACQGMRPPQRQTKHARKSTDKSESSQPTTIEGESEEDDSDTDFTEPEHEEHHGLIASFAYLINAGIERYAPPSVLDYMPYHLRHLSQNNPDGIGDDLDESHQTPRSIPQKEPTSGEKEAQDDDETRSQASTVSDTNTPEAKLDISPAEMIQRNKSGKLSSHEKQLAKLAQQKRSVEAQLELVRTDIQSLRLRPSEEEAKRDKAAALAAIDNPSAGHSNRSSASSVNRLGSEDRQSSSTSGHRHRAETPTRESAKMNKVASGLFHEESKLLRQLSKIEHQQLKEAAKVEAQQRKDAERQEKARSRSEAECLRTEVESLKKECEKLKGERRKWLDLIGSLQTENSRLRETI</sequence>
<name>A0A0F8XHC9_9EURO</name>
<evidence type="ECO:0000256" key="1">
    <source>
        <dbReference type="SAM" id="MobiDB-lite"/>
    </source>
</evidence>
<accession>A0A0F8XHC9</accession>
<feature type="compositionally biased region" description="Basic and acidic residues" evidence="1">
    <location>
        <begin position="592"/>
        <end position="601"/>
    </location>
</feature>
<keyword evidence="4" id="KW-1185">Reference proteome</keyword>
<dbReference type="EMBL" id="JYKN01000798">
    <property type="protein sequence ID" value="KKK22997.1"/>
    <property type="molecule type" value="Genomic_DNA"/>
</dbReference>
<dbReference type="InterPro" id="IPR023393">
    <property type="entry name" value="START-like_dom_sf"/>
</dbReference>
<feature type="compositionally biased region" description="Basic and acidic residues" evidence="1">
    <location>
        <begin position="539"/>
        <end position="550"/>
    </location>
</feature>
<feature type="compositionally biased region" description="Low complexity" evidence="1">
    <location>
        <begin position="551"/>
        <end position="574"/>
    </location>
</feature>